<sequence length="161" mass="18410">MKQILLFLFSLTVSAQAEKGMQIKDTLAPKLENIKWISGNWKGEAFGGQTEENWSEPSGGSMMATFKLINKGEVSFYEIEIIREIENSLVLQLKHFDNDLKGWETKNETVDFPLIKITPTQVIFEGMSFEKVSDNEMNVYVDIKNDNGEVEIVKFNYKKSS</sequence>
<protein>
    <recommendedName>
        <fullName evidence="1">DUF6265 domain-containing protein</fullName>
    </recommendedName>
</protein>
<dbReference type="Proteomes" id="UP000321938">
    <property type="component" value="Unassembled WGS sequence"/>
</dbReference>
<dbReference type="STRING" id="1123037.GCA_000425305_00435"/>
<organism evidence="2 3">
    <name type="scientific">Psychroserpens burtonensis</name>
    <dbReference type="NCBI Taxonomy" id="49278"/>
    <lineage>
        <taxon>Bacteria</taxon>
        <taxon>Pseudomonadati</taxon>
        <taxon>Bacteroidota</taxon>
        <taxon>Flavobacteriia</taxon>
        <taxon>Flavobacteriales</taxon>
        <taxon>Flavobacteriaceae</taxon>
        <taxon>Psychroserpens</taxon>
    </lineage>
</organism>
<dbReference type="RefSeq" id="WP_028873355.1">
    <property type="nucleotide sequence ID" value="NZ_VOSB01000002.1"/>
</dbReference>
<keyword evidence="3" id="KW-1185">Reference proteome</keyword>
<dbReference type="EMBL" id="VOSB01000002">
    <property type="protein sequence ID" value="TXE20057.1"/>
    <property type="molecule type" value="Genomic_DNA"/>
</dbReference>
<reference evidence="2 3" key="1">
    <citation type="submission" date="2019-08" db="EMBL/GenBank/DDBJ databases">
        <title>Genome of Psychroserpens burtonensis ACAM 167.</title>
        <authorList>
            <person name="Bowman J.P."/>
        </authorList>
    </citation>
    <scope>NUCLEOTIDE SEQUENCE [LARGE SCALE GENOMIC DNA]</scope>
    <source>
        <strain evidence="2 3">ACAM 167</strain>
    </source>
</reference>
<dbReference type="AlphaFoldDB" id="A0A5C7BDT4"/>
<evidence type="ECO:0000313" key="2">
    <source>
        <dbReference type="EMBL" id="TXE20057.1"/>
    </source>
</evidence>
<dbReference type="OrthoDB" id="7567258at2"/>
<proteinExistence type="predicted"/>
<name>A0A5C7BDT4_9FLAO</name>
<feature type="domain" description="DUF6265" evidence="1">
    <location>
        <begin position="35"/>
        <end position="142"/>
    </location>
</feature>
<gene>
    <name evidence="2" type="ORF">ES692_02025</name>
</gene>
<accession>A0A5C7BDT4</accession>
<evidence type="ECO:0000259" key="1">
    <source>
        <dbReference type="Pfam" id="PF19780"/>
    </source>
</evidence>
<evidence type="ECO:0000313" key="3">
    <source>
        <dbReference type="Proteomes" id="UP000321938"/>
    </source>
</evidence>
<comment type="caution">
    <text evidence="2">The sequence shown here is derived from an EMBL/GenBank/DDBJ whole genome shotgun (WGS) entry which is preliminary data.</text>
</comment>
<dbReference type="Pfam" id="PF19780">
    <property type="entry name" value="DUF6265"/>
    <property type="match status" value="1"/>
</dbReference>
<dbReference type="InterPro" id="IPR046232">
    <property type="entry name" value="DUF6265"/>
</dbReference>